<dbReference type="RefSeq" id="WP_225675155.1">
    <property type="nucleotide sequence ID" value="NZ_JAEDAH010000060.1"/>
</dbReference>
<dbReference type="Proteomes" id="UP000714380">
    <property type="component" value="Unassembled WGS sequence"/>
</dbReference>
<reference evidence="2 3" key="1">
    <citation type="submission" date="2020-12" db="EMBL/GenBank/DDBJ databases">
        <title>Novel Thalassolituus-related marine hydrocarbonoclastic bacteria mediated algae-derived hydrocarbons mineralization in twilight zone of the northern South China Sea.</title>
        <authorList>
            <person name="Dong C."/>
        </authorList>
    </citation>
    <scope>NUCLEOTIDE SEQUENCE [LARGE SCALE GENOMIC DNA]</scope>
    <source>
        <strain evidence="2 3">IMCC1826</strain>
    </source>
</reference>
<evidence type="ECO:0000256" key="1">
    <source>
        <dbReference type="SAM" id="Phobius"/>
    </source>
</evidence>
<keyword evidence="1" id="KW-0472">Membrane</keyword>
<evidence type="ECO:0000313" key="2">
    <source>
        <dbReference type="EMBL" id="MCA6064307.1"/>
    </source>
</evidence>
<protein>
    <submittedName>
        <fullName evidence="2">Uncharacterized protein</fullName>
    </submittedName>
</protein>
<comment type="caution">
    <text evidence="2">The sequence shown here is derived from an EMBL/GenBank/DDBJ whole genome shotgun (WGS) entry which is preliminary data.</text>
</comment>
<evidence type="ECO:0000313" key="3">
    <source>
        <dbReference type="Proteomes" id="UP000714380"/>
    </source>
</evidence>
<proteinExistence type="predicted"/>
<keyword evidence="3" id="KW-1185">Reference proteome</keyword>
<accession>A0ABS7ZT21</accession>
<dbReference type="EMBL" id="JAEDAH010000060">
    <property type="protein sequence ID" value="MCA6064307.1"/>
    <property type="molecule type" value="Genomic_DNA"/>
</dbReference>
<organism evidence="2 3">
    <name type="scientific">Thalassolituus marinus</name>
    <dbReference type="NCBI Taxonomy" id="671053"/>
    <lineage>
        <taxon>Bacteria</taxon>
        <taxon>Pseudomonadati</taxon>
        <taxon>Pseudomonadota</taxon>
        <taxon>Gammaproteobacteria</taxon>
        <taxon>Oceanospirillales</taxon>
        <taxon>Oceanospirillaceae</taxon>
        <taxon>Thalassolituus</taxon>
    </lineage>
</organism>
<feature type="transmembrane region" description="Helical" evidence="1">
    <location>
        <begin position="6"/>
        <end position="33"/>
    </location>
</feature>
<keyword evidence="1" id="KW-0812">Transmembrane</keyword>
<gene>
    <name evidence="2" type="ORF">I9W95_11880</name>
</gene>
<keyword evidence="1" id="KW-1133">Transmembrane helix</keyword>
<name>A0ABS7ZT21_9GAMM</name>
<sequence length="325" mass="36511">MKTFLISLGGFFAVVLIIAALIIGWFIYSFVFVDARTERQVNRLDEYKTLREGVAVTESTYDGPQLIRDYGRVPSKGRDWLLQPDGTIEPGIRVFDGDEAVAVRRLPMVYTPEPATEPGEVKLGYVEDWLAEDREQPPEPTAEALALIFNGRSVLTGEQNRIATELGELPEHTLDGVDFADWITPHLMVVAGGRRVDGIVSNPLYQLRYPELTAHKIADDLYYLFSKTPDVYRFSEQGATVLVYFTGSLMWGFGGDVNKPEQSVIRVYNATWPEGQDIAQFSFKAGTVRGIGYQQGKLTVVTDSTRPSGVKQHEIRKPRQWQIAF</sequence>